<dbReference type="PROSITE" id="PS50026">
    <property type="entry name" value="EGF_3"/>
    <property type="match status" value="3"/>
</dbReference>
<dbReference type="AlphaFoldDB" id="A0A3R7SQ17"/>
<dbReference type="Proteomes" id="UP000283509">
    <property type="component" value="Unassembled WGS sequence"/>
</dbReference>
<evidence type="ECO:0000256" key="3">
    <source>
        <dbReference type="ARBA" id="ARBA00022737"/>
    </source>
</evidence>
<dbReference type="InterPro" id="IPR024731">
    <property type="entry name" value="NELL2-like_EGF"/>
</dbReference>
<dbReference type="SUPFAM" id="SSF57184">
    <property type="entry name" value="Growth factor receptor domain"/>
    <property type="match status" value="1"/>
</dbReference>
<dbReference type="SMART" id="SM00179">
    <property type="entry name" value="EGF_CA"/>
    <property type="match status" value="3"/>
</dbReference>
<dbReference type="Gene3D" id="2.10.25.10">
    <property type="entry name" value="Laminin"/>
    <property type="match status" value="3"/>
</dbReference>
<keyword evidence="2" id="KW-0732">Signal</keyword>
<evidence type="ECO:0000256" key="7">
    <source>
        <dbReference type="PROSITE-ProRule" id="PRU00076"/>
    </source>
</evidence>
<dbReference type="Pfam" id="PF07645">
    <property type="entry name" value="EGF_CA"/>
    <property type="match status" value="1"/>
</dbReference>
<evidence type="ECO:0000256" key="6">
    <source>
        <dbReference type="ARBA" id="ARBA00023180"/>
    </source>
</evidence>
<dbReference type="InterPro" id="IPR001881">
    <property type="entry name" value="EGF-like_Ca-bd_dom"/>
</dbReference>
<name>A0A3R7SQ17_PENVA</name>
<evidence type="ECO:0000313" key="10">
    <source>
        <dbReference type="EMBL" id="ROT70315.1"/>
    </source>
</evidence>
<evidence type="ECO:0000313" key="11">
    <source>
        <dbReference type="Proteomes" id="UP000283509"/>
    </source>
</evidence>
<dbReference type="PROSITE" id="PS01187">
    <property type="entry name" value="EGF_CA"/>
    <property type="match status" value="1"/>
</dbReference>
<keyword evidence="8" id="KW-0175">Coiled coil</keyword>
<dbReference type="InterPro" id="IPR000742">
    <property type="entry name" value="EGF"/>
</dbReference>
<dbReference type="InterPro" id="IPR016187">
    <property type="entry name" value="CTDL_fold"/>
</dbReference>
<keyword evidence="4" id="KW-0106">Calcium</keyword>
<keyword evidence="11" id="KW-1185">Reference proteome</keyword>
<sequence length="506" mass="56057">MKRATETIAEQLAAMSQKIDSIERRIEMLETKNVNLAENLTMMITDVDECAAGSHYCHHSATCSNTAGSYVCVCNEGFEGDGVRCYETDECVLGAHNCDANALCINTVGSYRCACNRGFVGDGNNCTDVNECASRSDLCAPGVTCVNTPGSYRCTCEDCEARLLDPFCPAPFRRVGDECFHVLKDLHSWHTAAEECRRFGKRHGIARPVSAAEPQDIRALQTTILNRCIFFIYLSTLLPFSSFRLLLSTFPTVHILLSILPSSPIHLSYRSHPSIHPSFSLIRLSNLPIFLILYFFSIRLSSYPPISSISSPSAYLFSHLPHPPIHSALPLIHSSTLLPSSSIPTPSLYPTTLHLDPPILLPTASAYPHNPLPRSSIHLSSFSIHLSTHLPQPPILDLLRDSPIHSFIFFISLSYHPSFKSNYPPNFLPRPPNHLSIYPPVFVNHHLPSPLTHPPIHPTFSLIHLSTFLSIHTSPSTTYPPNPFLHPPIFHHLSLPPFPQLSAGRG</sequence>
<dbReference type="SUPFAM" id="SSF56436">
    <property type="entry name" value="C-type lectin-like"/>
    <property type="match status" value="1"/>
</dbReference>
<evidence type="ECO:0000259" key="9">
    <source>
        <dbReference type="PROSITE" id="PS50026"/>
    </source>
</evidence>
<dbReference type="Pfam" id="PF12947">
    <property type="entry name" value="EGF_3"/>
    <property type="match status" value="2"/>
</dbReference>
<dbReference type="PROSITE" id="PS00010">
    <property type="entry name" value="ASX_HYDROXYL"/>
    <property type="match status" value="3"/>
</dbReference>
<evidence type="ECO:0000256" key="2">
    <source>
        <dbReference type="ARBA" id="ARBA00022729"/>
    </source>
</evidence>
<evidence type="ECO:0000256" key="8">
    <source>
        <dbReference type="SAM" id="Coils"/>
    </source>
</evidence>
<feature type="coiled-coil region" evidence="8">
    <location>
        <begin position="12"/>
        <end position="39"/>
    </location>
</feature>
<evidence type="ECO:0000256" key="4">
    <source>
        <dbReference type="ARBA" id="ARBA00022837"/>
    </source>
</evidence>
<dbReference type="SMART" id="SM00181">
    <property type="entry name" value="EGF"/>
    <property type="match status" value="3"/>
</dbReference>
<accession>A0A3R7SQ17</accession>
<organism evidence="10 11">
    <name type="scientific">Penaeus vannamei</name>
    <name type="common">Whiteleg shrimp</name>
    <name type="synonym">Litopenaeus vannamei</name>
    <dbReference type="NCBI Taxonomy" id="6689"/>
    <lineage>
        <taxon>Eukaryota</taxon>
        <taxon>Metazoa</taxon>
        <taxon>Ecdysozoa</taxon>
        <taxon>Arthropoda</taxon>
        <taxon>Crustacea</taxon>
        <taxon>Multicrustacea</taxon>
        <taxon>Malacostraca</taxon>
        <taxon>Eumalacostraca</taxon>
        <taxon>Eucarida</taxon>
        <taxon>Decapoda</taxon>
        <taxon>Dendrobranchiata</taxon>
        <taxon>Penaeoidea</taxon>
        <taxon>Penaeidae</taxon>
        <taxon>Penaeus</taxon>
    </lineage>
</organism>
<dbReference type="InterPro" id="IPR049883">
    <property type="entry name" value="NOTCH1_EGF-like"/>
</dbReference>
<proteinExistence type="predicted"/>
<feature type="domain" description="EGF-like" evidence="9">
    <location>
        <begin position="46"/>
        <end position="86"/>
    </location>
</feature>
<dbReference type="CDD" id="cd00054">
    <property type="entry name" value="EGF_CA"/>
    <property type="match status" value="3"/>
</dbReference>
<dbReference type="OrthoDB" id="6516201at2759"/>
<comment type="caution">
    <text evidence="7">Lacks conserved residue(s) required for the propagation of feature annotation.</text>
</comment>
<feature type="domain" description="EGF-like" evidence="9">
    <location>
        <begin position="128"/>
        <end position="160"/>
    </location>
</feature>
<reference evidence="10 11" key="2">
    <citation type="submission" date="2019-01" db="EMBL/GenBank/DDBJ databases">
        <title>The decoding of complex shrimp genome reveals the adaptation for benthos swimmer, frequently molting mechanism and breeding impact on genome.</title>
        <authorList>
            <person name="Sun Y."/>
            <person name="Gao Y."/>
            <person name="Yu Y."/>
        </authorList>
    </citation>
    <scope>NUCLEOTIDE SEQUENCE [LARGE SCALE GENOMIC DNA]</scope>
    <source>
        <tissue evidence="10">Muscle</tissue>
    </source>
</reference>
<keyword evidence="1 7" id="KW-0245">EGF-like domain</keyword>
<dbReference type="PANTHER" id="PTHR24039">
    <property type="entry name" value="FIBRILLIN-RELATED"/>
    <property type="match status" value="1"/>
</dbReference>
<feature type="domain" description="EGF-like" evidence="9">
    <location>
        <begin position="87"/>
        <end position="127"/>
    </location>
</feature>
<gene>
    <name evidence="10" type="ORF">C7M84_011415</name>
</gene>
<evidence type="ECO:0000256" key="5">
    <source>
        <dbReference type="ARBA" id="ARBA00023157"/>
    </source>
</evidence>
<dbReference type="PROSITE" id="PS01186">
    <property type="entry name" value="EGF_2"/>
    <property type="match status" value="2"/>
</dbReference>
<keyword evidence="5" id="KW-1015">Disulfide bond</keyword>
<dbReference type="STRING" id="6689.A0A3R7SQ17"/>
<protein>
    <recommendedName>
        <fullName evidence="9">EGF-like domain-containing protein</fullName>
    </recommendedName>
</protein>
<dbReference type="PANTHER" id="PTHR24039:SF28">
    <property type="entry name" value="EGF-LIKE DOMAIN-CONTAINING PROTEIN"/>
    <property type="match status" value="1"/>
</dbReference>
<comment type="caution">
    <text evidence="10">The sequence shown here is derived from an EMBL/GenBank/DDBJ whole genome shotgun (WGS) entry which is preliminary data.</text>
</comment>
<dbReference type="InterPro" id="IPR000152">
    <property type="entry name" value="EGF-type_Asp/Asn_hydroxyl_site"/>
</dbReference>
<dbReference type="FunFam" id="2.10.25.10:FF:000038">
    <property type="entry name" value="Fibrillin 2"/>
    <property type="match status" value="3"/>
</dbReference>
<evidence type="ECO:0000256" key="1">
    <source>
        <dbReference type="ARBA" id="ARBA00022536"/>
    </source>
</evidence>
<dbReference type="InterPro" id="IPR018097">
    <property type="entry name" value="EGF_Ca-bd_CS"/>
</dbReference>
<dbReference type="InterPro" id="IPR009030">
    <property type="entry name" value="Growth_fac_rcpt_cys_sf"/>
</dbReference>
<keyword evidence="6" id="KW-0325">Glycoprotein</keyword>
<reference evidence="10 11" key="1">
    <citation type="submission" date="2018-04" db="EMBL/GenBank/DDBJ databases">
        <authorList>
            <person name="Zhang X."/>
            <person name="Yuan J."/>
            <person name="Li F."/>
            <person name="Xiang J."/>
        </authorList>
    </citation>
    <scope>NUCLEOTIDE SEQUENCE [LARGE SCALE GENOMIC DNA]</scope>
    <source>
        <tissue evidence="10">Muscle</tissue>
    </source>
</reference>
<keyword evidence="3" id="KW-0677">Repeat</keyword>
<dbReference type="GO" id="GO:0005509">
    <property type="term" value="F:calcium ion binding"/>
    <property type="evidence" value="ECO:0007669"/>
    <property type="project" value="InterPro"/>
</dbReference>
<dbReference type="EMBL" id="QCYY01002443">
    <property type="protein sequence ID" value="ROT70315.1"/>
    <property type="molecule type" value="Genomic_DNA"/>
</dbReference>